<evidence type="ECO:0000313" key="7">
    <source>
        <dbReference type="Proteomes" id="UP000199701"/>
    </source>
</evidence>
<dbReference type="PANTHER" id="PTHR31683">
    <property type="entry name" value="PECTATE LYASE 18-RELATED"/>
    <property type="match status" value="1"/>
</dbReference>
<feature type="domain" description="Pectate lyase" evidence="5">
    <location>
        <begin position="184"/>
        <end position="273"/>
    </location>
</feature>
<keyword evidence="3" id="KW-1133">Transmembrane helix</keyword>
<dbReference type="PANTHER" id="PTHR31683:SF18">
    <property type="entry name" value="PECTATE LYASE 21-RELATED"/>
    <property type="match status" value="1"/>
</dbReference>
<dbReference type="Pfam" id="PF00544">
    <property type="entry name" value="Pectate_lyase_4"/>
    <property type="match status" value="1"/>
</dbReference>
<feature type="signal peptide" evidence="4">
    <location>
        <begin position="1"/>
        <end position="33"/>
    </location>
</feature>
<dbReference type="Gene3D" id="2.160.20.10">
    <property type="entry name" value="Single-stranded right-handed beta-helix, Pectin lyase-like"/>
    <property type="match status" value="1"/>
</dbReference>
<keyword evidence="3" id="KW-0812">Transmembrane</keyword>
<evidence type="ECO:0000256" key="3">
    <source>
        <dbReference type="SAM" id="Phobius"/>
    </source>
</evidence>
<dbReference type="GO" id="GO:0030570">
    <property type="term" value="F:pectate lyase activity"/>
    <property type="evidence" value="ECO:0007669"/>
    <property type="project" value="InterPro"/>
</dbReference>
<accession>A0A1I0RS09</accession>
<dbReference type="STRING" id="99656.SAMN05421659_12125"/>
<dbReference type="EMBL" id="FOJI01000021">
    <property type="protein sequence ID" value="SEW43589.1"/>
    <property type="molecule type" value="Genomic_DNA"/>
</dbReference>
<evidence type="ECO:0000313" key="6">
    <source>
        <dbReference type="EMBL" id="SEW43589.1"/>
    </source>
</evidence>
<evidence type="ECO:0000256" key="4">
    <source>
        <dbReference type="SAM" id="SignalP"/>
    </source>
</evidence>
<evidence type="ECO:0000256" key="2">
    <source>
        <dbReference type="SAM" id="MobiDB-lite"/>
    </source>
</evidence>
<reference evidence="6 7" key="1">
    <citation type="submission" date="2016-10" db="EMBL/GenBank/DDBJ databases">
        <authorList>
            <person name="de Groot N.N."/>
        </authorList>
    </citation>
    <scope>NUCLEOTIDE SEQUENCE [LARGE SCALE GENOMIC DNA]</scope>
    <source>
        <strain evidence="6 7">DSM 9179</strain>
    </source>
</reference>
<dbReference type="InterPro" id="IPR045032">
    <property type="entry name" value="PEL"/>
</dbReference>
<dbReference type="InterPro" id="IPR011050">
    <property type="entry name" value="Pectin_lyase_fold/virulence"/>
</dbReference>
<organism evidence="6 7">
    <name type="scientific">[Clostridium] fimetarium</name>
    <dbReference type="NCBI Taxonomy" id="99656"/>
    <lineage>
        <taxon>Bacteria</taxon>
        <taxon>Bacillati</taxon>
        <taxon>Bacillota</taxon>
        <taxon>Clostridia</taxon>
        <taxon>Lachnospirales</taxon>
        <taxon>Lachnospiraceae</taxon>
    </lineage>
</organism>
<keyword evidence="7" id="KW-1185">Reference proteome</keyword>
<feature type="compositionally biased region" description="Low complexity" evidence="2">
    <location>
        <begin position="661"/>
        <end position="678"/>
    </location>
</feature>
<protein>
    <submittedName>
        <fullName evidence="6">Pectate lyase</fullName>
    </submittedName>
</protein>
<feature type="chain" id="PRO_5039475655" evidence="4">
    <location>
        <begin position="34"/>
        <end position="713"/>
    </location>
</feature>
<dbReference type="InterPro" id="IPR012334">
    <property type="entry name" value="Pectin_lyas_fold"/>
</dbReference>
<sequence>MKKRNHFNNGKRNVMRIGALVIACMLTVSTLFVQGGTTVAYAQSSVSSDVLSKTINKSNIPGTVTTQSKYNDSFLSVTGFASIEGNITDRSNYVGTQYYRTVNNEREFLDALIDAQSGLVKVIEITKDMNLGYNELNLTSDERKKYSMVSKYGAPNNELNRVNGGFTNPLMQVSGVTKISLSNIKGLTIFSQNGRSIKHTELKLNSPSSDIVIRNLNFKEMWQWDDKGSQKEVGWSNLKINGAKNVWVDHCSFEMASDGNIDMENGSSGITISWCAVGIDATENPSEDSSLYQSIMFMEGRYQKNELKPDTSLYYQLRNGGATPQQIMAYSAYHKKCHLTGSGDKDFVNYVKPDGTVVADANSNLSLTLAYNHYSNVGQRVPMIRQGVGNLINCYIDNSTHVAAEAASPILGQIGPYHLSRGLNSRDGASIAADTCVFNGIEEPITGSEVQGDDIANMSAQWAHLFQNAYNHVLIANSTVTNSQGTYTGSSWDNSGENLFTTGFNWKDKSTLGKWAWYSSIVGKETYSKETPPLITDAPFEFTYDSETGLPFEYQVLPLEDVKGVVTEKSGSNVIEMSAAEWLMTAYLADADYSVVNTAIDKANSLNASDYVDFTAVTNAMNTVEKGLKSDEQERVATMATAIENAINSLVKITVEDSTQEPASTVSPTSTVSPASPETADKGMLSMYTLFLCLSVGVAGMAASLRKKTRVNK</sequence>
<dbReference type="Gene3D" id="1.20.1270.90">
    <property type="entry name" value="AF1782-like"/>
    <property type="match status" value="1"/>
</dbReference>
<dbReference type="SUPFAM" id="SSF51126">
    <property type="entry name" value="Pectin lyase-like"/>
    <property type="match status" value="1"/>
</dbReference>
<name>A0A1I0RS09_9FIRM</name>
<evidence type="ECO:0000256" key="1">
    <source>
        <dbReference type="ARBA" id="ARBA00023239"/>
    </source>
</evidence>
<dbReference type="InterPro" id="IPR002022">
    <property type="entry name" value="Pec_lyase"/>
</dbReference>
<gene>
    <name evidence="6" type="ORF">SAMN05421659_12125</name>
</gene>
<keyword evidence="3" id="KW-0472">Membrane</keyword>
<feature type="transmembrane region" description="Helical" evidence="3">
    <location>
        <begin position="685"/>
        <end position="705"/>
    </location>
</feature>
<proteinExistence type="predicted"/>
<evidence type="ECO:0000259" key="5">
    <source>
        <dbReference type="Pfam" id="PF00544"/>
    </source>
</evidence>
<keyword evidence="1 6" id="KW-0456">Lyase</keyword>
<dbReference type="RefSeq" id="WP_207647458.1">
    <property type="nucleotide sequence ID" value="NZ_FOJI01000021.1"/>
</dbReference>
<feature type="region of interest" description="Disordered" evidence="2">
    <location>
        <begin position="658"/>
        <end position="678"/>
    </location>
</feature>
<dbReference type="Proteomes" id="UP000199701">
    <property type="component" value="Unassembled WGS sequence"/>
</dbReference>
<keyword evidence="4" id="KW-0732">Signal</keyword>
<dbReference type="AlphaFoldDB" id="A0A1I0RS09"/>